<evidence type="ECO:0000313" key="4">
    <source>
        <dbReference type="Proteomes" id="UP000439903"/>
    </source>
</evidence>
<comment type="similarity">
    <text evidence="1">Belongs to the sel-1 family.</text>
</comment>
<dbReference type="SUPFAM" id="SSF81901">
    <property type="entry name" value="HCP-like"/>
    <property type="match status" value="1"/>
</dbReference>
<dbReference type="AlphaFoldDB" id="A0A8H4B4L1"/>
<dbReference type="PANTHER" id="PTHR11102:SF160">
    <property type="entry name" value="ERAD-ASSOCIATED E3 UBIQUITIN-PROTEIN LIGASE COMPONENT HRD3"/>
    <property type="match status" value="1"/>
</dbReference>
<dbReference type="Gene3D" id="1.25.40.10">
    <property type="entry name" value="Tetratricopeptide repeat domain"/>
    <property type="match status" value="1"/>
</dbReference>
<dbReference type="InterPro" id="IPR050767">
    <property type="entry name" value="Sel1_AlgK"/>
</dbReference>
<dbReference type="InterPro" id="IPR006597">
    <property type="entry name" value="Sel1-like"/>
</dbReference>
<keyword evidence="4" id="KW-1185">Reference proteome</keyword>
<protein>
    <submittedName>
        <fullName evidence="3">HcpA family protein</fullName>
    </submittedName>
</protein>
<dbReference type="SMART" id="SM00671">
    <property type="entry name" value="SEL1"/>
    <property type="match status" value="3"/>
</dbReference>
<dbReference type="PANTHER" id="PTHR11102">
    <property type="entry name" value="SEL-1-LIKE PROTEIN"/>
    <property type="match status" value="1"/>
</dbReference>
<sequence>MIDSCCDKKPSNRPNALTLANEIIDWKLNKMHQFNDKKRLLSFTNEETGENEENEDTEEMVGKSQNDIILDQEIKSVDIKSNIFGEYYKNATDGDPEAVKNVAICFLTGNGIERNMKEAFSWFMRCRNKVELTHEELTPLVEYFSQDSPDLEIKMRYGMMLECGLGVVKSLDNAYLVYKNAAESGHARAQFKMGVFCEKGWGRKKDLKEAFHWFIKAIKQNSLEALNYINKRYMVSFKPRGKSITIKVNTECLLSKEVTDKVTKIIVKDEHAELSAD</sequence>
<dbReference type="InterPro" id="IPR011990">
    <property type="entry name" value="TPR-like_helical_dom_sf"/>
</dbReference>
<comment type="caution">
    <text evidence="3">The sequence shown here is derived from an EMBL/GenBank/DDBJ whole genome shotgun (WGS) entry which is preliminary data.</text>
</comment>
<dbReference type="Proteomes" id="UP000439903">
    <property type="component" value="Unassembled WGS sequence"/>
</dbReference>
<evidence type="ECO:0000256" key="2">
    <source>
        <dbReference type="SAM" id="MobiDB-lite"/>
    </source>
</evidence>
<reference evidence="3 4" key="1">
    <citation type="journal article" date="2019" name="Environ. Microbiol.">
        <title>At the nexus of three kingdoms: the genome of the mycorrhizal fungus Gigaspora margarita provides insights into plant, endobacterial and fungal interactions.</title>
        <authorList>
            <person name="Venice F."/>
            <person name="Ghignone S."/>
            <person name="Salvioli di Fossalunga A."/>
            <person name="Amselem J."/>
            <person name="Novero M."/>
            <person name="Xianan X."/>
            <person name="Sedzielewska Toro K."/>
            <person name="Morin E."/>
            <person name="Lipzen A."/>
            <person name="Grigoriev I.V."/>
            <person name="Henrissat B."/>
            <person name="Martin F.M."/>
            <person name="Bonfante P."/>
        </authorList>
    </citation>
    <scope>NUCLEOTIDE SEQUENCE [LARGE SCALE GENOMIC DNA]</scope>
    <source>
        <strain evidence="3 4">BEG34</strain>
    </source>
</reference>
<organism evidence="3 4">
    <name type="scientific">Gigaspora margarita</name>
    <dbReference type="NCBI Taxonomy" id="4874"/>
    <lineage>
        <taxon>Eukaryota</taxon>
        <taxon>Fungi</taxon>
        <taxon>Fungi incertae sedis</taxon>
        <taxon>Mucoromycota</taxon>
        <taxon>Glomeromycotina</taxon>
        <taxon>Glomeromycetes</taxon>
        <taxon>Diversisporales</taxon>
        <taxon>Gigasporaceae</taxon>
        <taxon>Gigaspora</taxon>
    </lineage>
</organism>
<dbReference type="OrthoDB" id="2443699at2759"/>
<accession>A0A8H4B4L1</accession>
<name>A0A8H4B4L1_GIGMA</name>
<dbReference type="EMBL" id="WTPW01000015">
    <property type="protein sequence ID" value="KAF0559884.1"/>
    <property type="molecule type" value="Genomic_DNA"/>
</dbReference>
<dbReference type="Pfam" id="PF08238">
    <property type="entry name" value="Sel1"/>
    <property type="match status" value="3"/>
</dbReference>
<evidence type="ECO:0000313" key="3">
    <source>
        <dbReference type="EMBL" id="KAF0559884.1"/>
    </source>
</evidence>
<feature type="region of interest" description="Disordered" evidence="2">
    <location>
        <begin position="42"/>
        <end position="63"/>
    </location>
</feature>
<proteinExistence type="inferred from homology"/>
<feature type="compositionally biased region" description="Acidic residues" evidence="2">
    <location>
        <begin position="47"/>
        <end position="59"/>
    </location>
</feature>
<evidence type="ECO:0000256" key="1">
    <source>
        <dbReference type="ARBA" id="ARBA00038101"/>
    </source>
</evidence>
<gene>
    <name evidence="3" type="ORF">F8M41_004399</name>
</gene>